<protein>
    <submittedName>
        <fullName evidence="2">Uncharacterized protein</fullName>
    </submittedName>
</protein>
<evidence type="ECO:0000313" key="2">
    <source>
        <dbReference type="Ensembl" id="ENSOCUP00000041430.1"/>
    </source>
</evidence>
<dbReference type="Ensembl" id="ENSOCUT00000049492.1">
    <property type="protein sequence ID" value="ENSOCUP00000041430.1"/>
    <property type="gene ID" value="ENSOCUG00000035107.1"/>
</dbReference>
<proteinExistence type="predicted"/>
<evidence type="ECO:0000256" key="1">
    <source>
        <dbReference type="SAM" id="MobiDB-lite"/>
    </source>
</evidence>
<keyword evidence="3" id="KW-1185">Reference proteome</keyword>
<reference evidence="2" key="2">
    <citation type="submission" date="2025-08" db="UniProtKB">
        <authorList>
            <consortium name="Ensembl"/>
        </authorList>
    </citation>
    <scope>IDENTIFICATION</scope>
    <source>
        <strain evidence="2">Thorbecke</strain>
    </source>
</reference>
<feature type="region of interest" description="Disordered" evidence="1">
    <location>
        <begin position="30"/>
        <end position="52"/>
    </location>
</feature>
<dbReference type="InParanoid" id="A0A5F9D6V4"/>
<reference evidence="2" key="3">
    <citation type="submission" date="2025-09" db="UniProtKB">
        <authorList>
            <consortium name="Ensembl"/>
        </authorList>
    </citation>
    <scope>IDENTIFICATION</scope>
    <source>
        <strain evidence="2">Thorbecke</strain>
    </source>
</reference>
<dbReference type="Proteomes" id="UP000001811">
    <property type="component" value="Unplaced"/>
</dbReference>
<reference evidence="2 3" key="1">
    <citation type="journal article" date="2011" name="Nature">
        <title>A high-resolution map of human evolutionary constraint using 29 mammals.</title>
        <authorList>
            <person name="Lindblad-Toh K."/>
            <person name="Garber M."/>
            <person name="Zuk O."/>
            <person name="Lin M.F."/>
            <person name="Parker B.J."/>
            <person name="Washietl S."/>
            <person name="Kheradpour P."/>
            <person name="Ernst J."/>
            <person name="Jordan G."/>
            <person name="Mauceli E."/>
            <person name="Ward L.D."/>
            <person name="Lowe C.B."/>
            <person name="Holloway A.K."/>
            <person name="Clamp M."/>
            <person name="Gnerre S."/>
            <person name="Alfoldi J."/>
            <person name="Beal K."/>
            <person name="Chang J."/>
            <person name="Clawson H."/>
            <person name="Cuff J."/>
            <person name="Di Palma F."/>
            <person name="Fitzgerald S."/>
            <person name="Flicek P."/>
            <person name="Guttman M."/>
            <person name="Hubisz M.J."/>
            <person name="Jaffe D.B."/>
            <person name="Jungreis I."/>
            <person name="Kent W.J."/>
            <person name="Kostka D."/>
            <person name="Lara M."/>
            <person name="Martins A.L."/>
            <person name="Massingham T."/>
            <person name="Moltke I."/>
            <person name="Raney B.J."/>
            <person name="Rasmussen M.D."/>
            <person name="Robinson J."/>
            <person name="Stark A."/>
            <person name="Vilella A.J."/>
            <person name="Wen J."/>
            <person name="Xie X."/>
            <person name="Zody M.C."/>
            <person name="Baldwin J."/>
            <person name="Bloom T."/>
            <person name="Chin C.W."/>
            <person name="Heiman D."/>
            <person name="Nicol R."/>
            <person name="Nusbaum C."/>
            <person name="Young S."/>
            <person name="Wilkinson J."/>
            <person name="Worley K.C."/>
            <person name="Kovar C.L."/>
            <person name="Muzny D.M."/>
            <person name="Gibbs R.A."/>
            <person name="Cree A."/>
            <person name="Dihn H.H."/>
            <person name="Fowler G."/>
            <person name="Jhangiani S."/>
            <person name="Joshi V."/>
            <person name="Lee S."/>
            <person name="Lewis L.R."/>
            <person name="Nazareth L.V."/>
            <person name="Okwuonu G."/>
            <person name="Santibanez J."/>
            <person name="Warren W.C."/>
            <person name="Mardis E.R."/>
            <person name="Weinstock G.M."/>
            <person name="Wilson R.K."/>
            <person name="Delehaunty K."/>
            <person name="Dooling D."/>
            <person name="Fronik C."/>
            <person name="Fulton L."/>
            <person name="Fulton B."/>
            <person name="Graves T."/>
            <person name="Minx P."/>
            <person name="Sodergren E."/>
            <person name="Birney E."/>
            <person name="Margulies E.H."/>
            <person name="Herrero J."/>
            <person name="Green E.D."/>
            <person name="Haussler D."/>
            <person name="Siepel A."/>
            <person name="Goldman N."/>
            <person name="Pollard K.S."/>
            <person name="Pedersen J.S."/>
            <person name="Lander E.S."/>
            <person name="Kellis M."/>
        </authorList>
    </citation>
    <scope>NUCLEOTIDE SEQUENCE [LARGE SCALE GENOMIC DNA]</scope>
    <source>
        <strain evidence="3">Thorbecke</strain>
    </source>
</reference>
<accession>A0A5F9D6V4</accession>
<name>A0A5F9D6V4_RABIT</name>
<organism evidence="2 3">
    <name type="scientific">Oryctolagus cuniculus</name>
    <name type="common">Rabbit</name>
    <dbReference type="NCBI Taxonomy" id="9986"/>
    <lineage>
        <taxon>Eukaryota</taxon>
        <taxon>Metazoa</taxon>
        <taxon>Chordata</taxon>
        <taxon>Craniata</taxon>
        <taxon>Vertebrata</taxon>
        <taxon>Euteleostomi</taxon>
        <taxon>Mammalia</taxon>
        <taxon>Eutheria</taxon>
        <taxon>Euarchontoglires</taxon>
        <taxon>Glires</taxon>
        <taxon>Lagomorpha</taxon>
        <taxon>Leporidae</taxon>
        <taxon>Oryctolagus</taxon>
    </lineage>
</organism>
<dbReference type="AlphaFoldDB" id="A0A5F9D6V4"/>
<dbReference type="Bgee" id="ENSOCUG00000035107">
    <property type="expression patterns" value="Expressed in testis and 7 other cell types or tissues"/>
</dbReference>
<evidence type="ECO:0000313" key="3">
    <source>
        <dbReference type="Proteomes" id="UP000001811"/>
    </source>
</evidence>
<sequence>SIHCFYISIGKNFSTFQKKSLWSPVYAGASPSITESSSNGERHGVLHGREST</sequence>
<feature type="compositionally biased region" description="Basic and acidic residues" evidence="1">
    <location>
        <begin position="40"/>
        <end position="52"/>
    </location>
</feature>